<reference evidence="1 2" key="1">
    <citation type="journal article" date="2021" name="Microorganisms">
        <title>Genome Evolution of Filamentous Cyanobacterium Nostoc Species: From Facultative Symbiosis to Free Living.</title>
        <authorList>
            <person name="Huo D."/>
            <person name="Li H."/>
            <person name="Cai F."/>
            <person name="Guo X."/>
            <person name="Qiao Z."/>
            <person name="Wang W."/>
            <person name="Yu G."/>
            <person name="Li R."/>
        </authorList>
    </citation>
    <scope>NUCLEOTIDE SEQUENCE [LARGE SCALE GENOMIC DNA]</scope>
    <source>
        <strain evidence="1 2">CHAB 5714</strain>
    </source>
</reference>
<dbReference type="RefSeq" id="WP_229488301.1">
    <property type="nucleotide sequence ID" value="NZ_JAIVFQ010000058.1"/>
</dbReference>
<protein>
    <submittedName>
        <fullName evidence="1">Uncharacterized protein</fullName>
    </submittedName>
</protein>
<dbReference type="Proteomes" id="UP001199525">
    <property type="component" value="Unassembled WGS sequence"/>
</dbReference>
<evidence type="ECO:0000313" key="2">
    <source>
        <dbReference type="Proteomes" id="UP001199525"/>
    </source>
</evidence>
<keyword evidence="2" id="KW-1185">Reference proteome</keyword>
<accession>A0ABS8IEZ7</accession>
<dbReference type="EMBL" id="JAIVFQ010000058">
    <property type="protein sequence ID" value="MCC5602757.1"/>
    <property type="molecule type" value="Genomic_DNA"/>
</dbReference>
<organism evidence="1 2">
    <name type="scientific">Nostoc favosum CHAB5714</name>
    <dbReference type="NCBI Taxonomy" id="2780399"/>
    <lineage>
        <taxon>Bacteria</taxon>
        <taxon>Bacillati</taxon>
        <taxon>Cyanobacteriota</taxon>
        <taxon>Cyanophyceae</taxon>
        <taxon>Nostocales</taxon>
        <taxon>Nostocaceae</taxon>
        <taxon>Nostoc</taxon>
        <taxon>Nostoc favosum</taxon>
    </lineage>
</organism>
<evidence type="ECO:0000313" key="1">
    <source>
        <dbReference type="EMBL" id="MCC5602757.1"/>
    </source>
</evidence>
<name>A0ABS8IEZ7_9NOSO</name>
<sequence>MISAVMRFYLSTIANSWYREEMSGKRSLLESEQQANICDRLRREKQRHRILILLKQQNLCPETFVRSLFN</sequence>
<gene>
    <name evidence="1" type="ORF">LC586_27075</name>
</gene>
<comment type="caution">
    <text evidence="1">The sequence shown here is derived from an EMBL/GenBank/DDBJ whole genome shotgun (WGS) entry which is preliminary data.</text>
</comment>
<proteinExistence type="predicted"/>